<keyword evidence="7" id="KW-1185">Reference proteome</keyword>
<evidence type="ECO:0000256" key="4">
    <source>
        <dbReference type="ARBA" id="ARBA00022729"/>
    </source>
</evidence>
<sequence>MALSAVLLTSCAARETTTARGAGPVRGGSITYAADREPTCLDPHNNGDMPQTYVARQYLDSLVSEEKGGKIVPWLASGWTISPDGRTYDFRLKPGVRFTDGTPLDAAAVVANFDQILDPKTQSSTDLLYLKSYYDKATALSSEVVRISLKRPYSPLLSALSQAFFGIESPRAMARGLQQNCESPVGTGPFKVVKWHHERDVELVRNDAYHSAPANAKHQGPAYLEHVTWKFLKDNTTRYGALASGEADVIFNVPPEDEQTAKADPSITLQSFVHSGSPFSLDLNAASPIFADQRVRQAFIHASDAKEAVQSAYAGVFPYEGNNISSGTPFYDPRYHEPFPYDPAAAARLLDEAGWTGRDAEGYRTKNGRPLTVRLPYKGDGAETPPADVTLLEDIQAMERKAGIKVELQALDSASADAVWGDAKAYELLGNYWNSPTPAVMYIKFSKATLDVANGQNTAFAWDPELDDTLLRAAATTDPAQQKQLYSSAQHLLTAKAWSLPLYPIQTRLAVSDRLHDVWIEVSEGEPVLSDAYLTS</sequence>
<dbReference type="CDD" id="cd08492">
    <property type="entry name" value="PBP2_NikA_DppA_OppA_like_15"/>
    <property type="match status" value="1"/>
</dbReference>
<protein>
    <submittedName>
        <fullName evidence="6">ABC transporter substrate-binding protein</fullName>
    </submittedName>
</protein>
<dbReference type="InterPro" id="IPR039424">
    <property type="entry name" value="SBP_5"/>
</dbReference>
<dbReference type="PIRSF" id="PIRSF002741">
    <property type="entry name" value="MppA"/>
    <property type="match status" value="1"/>
</dbReference>
<dbReference type="InterPro" id="IPR030678">
    <property type="entry name" value="Peptide/Ni-bd"/>
</dbReference>
<evidence type="ECO:0000256" key="3">
    <source>
        <dbReference type="ARBA" id="ARBA00022448"/>
    </source>
</evidence>
<dbReference type="Pfam" id="PF00496">
    <property type="entry name" value="SBP_bac_5"/>
    <property type="match status" value="1"/>
</dbReference>
<name>A0ABP6XBQ1_9PSEU</name>
<comment type="subcellular location">
    <subcellularLocation>
        <location evidence="1">Cell envelope</location>
    </subcellularLocation>
</comment>
<evidence type="ECO:0000256" key="2">
    <source>
        <dbReference type="ARBA" id="ARBA00005695"/>
    </source>
</evidence>
<dbReference type="Gene3D" id="3.40.190.10">
    <property type="entry name" value="Periplasmic binding protein-like II"/>
    <property type="match status" value="1"/>
</dbReference>
<dbReference type="Gene3D" id="3.10.105.10">
    <property type="entry name" value="Dipeptide-binding Protein, Domain 3"/>
    <property type="match status" value="1"/>
</dbReference>
<dbReference type="EMBL" id="BAAAZN010000013">
    <property type="protein sequence ID" value="GAA3564671.1"/>
    <property type="molecule type" value="Genomic_DNA"/>
</dbReference>
<proteinExistence type="inferred from homology"/>
<dbReference type="InterPro" id="IPR000914">
    <property type="entry name" value="SBP_5_dom"/>
</dbReference>
<dbReference type="SUPFAM" id="SSF53850">
    <property type="entry name" value="Periplasmic binding protein-like II"/>
    <property type="match status" value="1"/>
</dbReference>
<evidence type="ECO:0000256" key="1">
    <source>
        <dbReference type="ARBA" id="ARBA00004196"/>
    </source>
</evidence>
<accession>A0ABP6XBQ1</accession>
<evidence type="ECO:0000313" key="7">
    <source>
        <dbReference type="Proteomes" id="UP001500689"/>
    </source>
</evidence>
<reference evidence="7" key="1">
    <citation type="journal article" date="2019" name="Int. J. Syst. Evol. Microbiol.">
        <title>The Global Catalogue of Microorganisms (GCM) 10K type strain sequencing project: providing services to taxonomists for standard genome sequencing and annotation.</title>
        <authorList>
            <consortium name="The Broad Institute Genomics Platform"/>
            <consortium name="The Broad Institute Genome Sequencing Center for Infectious Disease"/>
            <person name="Wu L."/>
            <person name="Ma J."/>
        </authorList>
    </citation>
    <scope>NUCLEOTIDE SEQUENCE [LARGE SCALE GENOMIC DNA]</scope>
    <source>
        <strain evidence="7">JCM 16898</strain>
    </source>
</reference>
<keyword evidence="4" id="KW-0732">Signal</keyword>
<dbReference type="PANTHER" id="PTHR30290:SF10">
    <property type="entry name" value="PERIPLASMIC OLIGOPEPTIDE-BINDING PROTEIN-RELATED"/>
    <property type="match status" value="1"/>
</dbReference>
<comment type="caution">
    <text evidence="6">The sequence shown here is derived from an EMBL/GenBank/DDBJ whole genome shotgun (WGS) entry which is preliminary data.</text>
</comment>
<feature type="domain" description="Solute-binding protein family 5" evidence="5">
    <location>
        <begin position="70"/>
        <end position="447"/>
    </location>
</feature>
<organism evidence="6 7">
    <name type="scientific">Amycolatopsis ultiminotia</name>
    <dbReference type="NCBI Taxonomy" id="543629"/>
    <lineage>
        <taxon>Bacteria</taxon>
        <taxon>Bacillati</taxon>
        <taxon>Actinomycetota</taxon>
        <taxon>Actinomycetes</taxon>
        <taxon>Pseudonocardiales</taxon>
        <taxon>Pseudonocardiaceae</taxon>
        <taxon>Amycolatopsis</taxon>
    </lineage>
</organism>
<gene>
    <name evidence="6" type="ORF">GCM10022222_55490</name>
</gene>
<evidence type="ECO:0000313" key="6">
    <source>
        <dbReference type="EMBL" id="GAA3564671.1"/>
    </source>
</evidence>
<keyword evidence="3" id="KW-0813">Transport</keyword>
<dbReference type="PANTHER" id="PTHR30290">
    <property type="entry name" value="PERIPLASMIC BINDING COMPONENT OF ABC TRANSPORTER"/>
    <property type="match status" value="1"/>
</dbReference>
<dbReference type="Proteomes" id="UP001500689">
    <property type="component" value="Unassembled WGS sequence"/>
</dbReference>
<evidence type="ECO:0000259" key="5">
    <source>
        <dbReference type="Pfam" id="PF00496"/>
    </source>
</evidence>
<comment type="similarity">
    <text evidence="2">Belongs to the bacterial solute-binding protein 5 family.</text>
</comment>